<comment type="caution">
    <text evidence="2">The sequence shown here is derived from an EMBL/GenBank/DDBJ whole genome shotgun (WGS) entry which is preliminary data.</text>
</comment>
<dbReference type="Proteomes" id="UP000196531">
    <property type="component" value="Unassembled WGS sequence"/>
</dbReference>
<organism evidence="2 3">
    <name type="scientific">Halobacteriovorax marinus</name>
    <dbReference type="NCBI Taxonomy" id="97084"/>
    <lineage>
        <taxon>Bacteria</taxon>
        <taxon>Pseudomonadati</taxon>
        <taxon>Bdellovibrionota</taxon>
        <taxon>Bacteriovoracia</taxon>
        <taxon>Bacteriovoracales</taxon>
        <taxon>Halobacteriovoraceae</taxon>
        <taxon>Halobacteriovorax</taxon>
    </lineage>
</organism>
<evidence type="ECO:0000313" key="2">
    <source>
        <dbReference type="EMBL" id="OUR98494.1"/>
    </source>
</evidence>
<name>A0A1Y5FE87_9BACT</name>
<protein>
    <submittedName>
        <fullName evidence="2">Uncharacterized protein</fullName>
    </submittedName>
</protein>
<proteinExistence type="predicted"/>
<evidence type="ECO:0000256" key="1">
    <source>
        <dbReference type="SAM" id="MobiDB-lite"/>
    </source>
</evidence>
<dbReference type="AlphaFoldDB" id="A0A1Y5FE87"/>
<feature type="region of interest" description="Disordered" evidence="1">
    <location>
        <begin position="1"/>
        <end position="43"/>
    </location>
</feature>
<gene>
    <name evidence="2" type="ORF">A9Q84_03530</name>
</gene>
<sequence length="153" mass="17006">MRVFSTFDSRPADNDTSKKRVTHKNGKPKKVKKSYRPPREKLSAEEIRAKVAAKTAKPEKKVVVKTGKQISTYMSLDNPAPRVDIRTKTETAKAAKGEDVSKEKKDIMLHSDIAKNDPTNTNTQEKLRGLLSAGGFGWNDKERAALQEILGKG</sequence>
<dbReference type="EMBL" id="MAAO01000004">
    <property type="protein sequence ID" value="OUR98494.1"/>
    <property type="molecule type" value="Genomic_DNA"/>
</dbReference>
<feature type="compositionally biased region" description="Basic residues" evidence="1">
    <location>
        <begin position="19"/>
        <end position="36"/>
    </location>
</feature>
<evidence type="ECO:0000313" key="3">
    <source>
        <dbReference type="Proteomes" id="UP000196531"/>
    </source>
</evidence>
<accession>A0A1Y5FE87</accession>
<reference evidence="3" key="1">
    <citation type="journal article" date="2017" name="Proc. Natl. Acad. Sci. U.S.A.">
        <title>Simulation of Deepwater Horizon oil plume reveals substrate specialization within a complex community of hydrocarbon-degraders.</title>
        <authorList>
            <person name="Hu P."/>
            <person name="Dubinsky E.A."/>
            <person name="Probst A.J."/>
            <person name="Wang J."/>
            <person name="Sieber C.M.K."/>
            <person name="Tom L.M."/>
            <person name="Gardinali P."/>
            <person name="Banfield J.F."/>
            <person name="Atlas R.M."/>
            <person name="Andersen G.L."/>
        </authorList>
    </citation>
    <scope>NUCLEOTIDE SEQUENCE [LARGE SCALE GENOMIC DNA]</scope>
</reference>